<evidence type="ECO:0000313" key="8">
    <source>
        <dbReference type="Proteomes" id="UP000887540"/>
    </source>
</evidence>
<keyword evidence="2" id="KW-0378">Hydrolase</keyword>
<dbReference type="Proteomes" id="UP000887540">
    <property type="component" value="Unplaced"/>
</dbReference>
<dbReference type="PANTHER" id="PTHR24171:SF11">
    <property type="entry name" value="26S PROTEASOME NON-ATPASE REGULATORY SUBUNIT 10"/>
    <property type="match status" value="1"/>
</dbReference>
<keyword evidence="3 5" id="KW-0040">ANK repeat</keyword>
<proteinExistence type="predicted"/>
<keyword evidence="8" id="KW-1185">Reference proteome</keyword>
<dbReference type="WBParaSite" id="ACRNAN_scaffold3534.g24017.t3">
    <property type="protein sequence ID" value="ACRNAN_scaffold3534.g24017.t3"/>
    <property type="gene ID" value="ACRNAN_scaffold3534.g24017"/>
</dbReference>
<dbReference type="Gene3D" id="3.30.379.10">
    <property type="entry name" value="Chitobiase/beta-hexosaminidase domain 2-like"/>
    <property type="match status" value="1"/>
</dbReference>
<dbReference type="Gene3D" id="1.25.40.20">
    <property type="entry name" value="Ankyrin repeat-containing domain"/>
    <property type="match status" value="2"/>
</dbReference>
<dbReference type="GO" id="GO:0016787">
    <property type="term" value="F:hydrolase activity"/>
    <property type="evidence" value="ECO:0007669"/>
    <property type="project" value="UniProtKB-KW"/>
</dbReference>
<reference evidence="9" key="1">
    <citation type="submission" date="2022-11" db="UniProtKB">
        <authorList>
            <consortium name="WormBaseParasite"/>
        </authorList>
    </citation>
    <scope>IDENTIFICATION</scope>
</reference>
<dbReference type="Pfam" id="PF00023">
    <property type="entry name" value="Ank"/>
    <property type="match status" value="1"/>
</dbReference>
<dbReference type="Pfam" id="PF02838">
    <property type="entry name" value="Glyco_hydro_20b"/>
    <property type="match status" value="1"/>
</dbReference>
<feature type="domain" description="Beta-hexosaminidase bacterial type N-terminal" evidence="7">
    <location>
        <begin position="287"/>
        <end position="405"/>
    </location>
</feature>
<evidence type="ECO:0000256" key="6">
    <source>
        <dbReference type="SAM" id="MobiDB-lite"/>
    </source>
</evidence>
<accession>A0A914DPW8</accession>
<dbReference type="SUPFAM" id="SSF55545">
    <property type="entry name" value="beta-N-acetylhexosaminidase-like domain"/>
    <property type="match status" value="1"/>
</dbReference>
<dbReference type="GO" id="GO:0070531">
    <property type="term" value="C:BRCA1-A complex"/>
    <property type="evidence" value="ECO:0007669"/>
    <property type="project" value="TreeGrafter"/>
</dbReference>
<organism evidence="8 9">
    <name type="scientific">Acrobeloides nanus</name>
    <dbReference type="NCBI Taxonomy" id="290746"/>
    <lineage>
        <taxon>Eukaryota</taxon>
        <taxon>Metazoa</taxon>
        <taxon>Ecdysozoa</taxon>
        <taxon>Nematoda</taxon>
        <taxon>Chromadorea</taxon>
        <taxon>Rhabditida</taxon>
        <taxon>Tylenchina</taxon>
        <taxon>Cephalobomorpha</taxon>
        <taxon>Cephaloboidea</taxon>
        <taxon>Cephalobidae</taxon>
        <taxon>Acrobeloides</taxon>
    </lineage>
</organism>
<dbReference type="GO" id="GO:0085020">
    <property type="term" value="P:protein K6-linked ubiquitination"/>
    <property type="evidence" value="ECO:0007669"/>
    <property type="project" value="TreeGrafter"/>
</dbReference>
<dbReference type="Pfam" id="PF12796">
    <property type="entry name" value="Ank_2"/>
    <property type="match status" value="1"/>
</dbReference>
<evidence type="ECO:0000256" key="1">
    <source>
        <dbReference type="ARBA" id="ARBA00022737"/>
    </source>
</evidence>
<dbReference type="SMART" id="SM00248">
    <property type="entry name" value="ANK"/>
    <property type="match status" value="2"/>
</dbReference>
<evidence type="ECO:0000256" key="5">
    <source>
        <dbReference type="PROSITE-ProRule" id="PRU00023"/>
    </source>
</evidence>
<evidence type="ECO:0000256" key="2">
    <source>
        <dbReference type="ARBA" id="ARBA00022801"/>
    </source>
</evidence>
<dbReference type="GO" id="GO:0004842">
    <property type="term" value="F:ubiquitin-protein transferase activity"/>
    <property type="evidence" value="ECO:0007669"/>
    <property type="project" value="TreeGrafter"/>
</dbReference>
<dbReference type="InterPro" id="IPR015882">
    <property type="entry name" value="HEX_bac_N"/>
</dbReference>
<keyword evidence="1" id="KW-0677">Repeat</keyword>
<evidence type="ECO:0000313" key="9">
    <source>
        <dbReference type="WBParaSite" id="ACRNAN_scaffold3534.g24017.t3"/>
    </source>
</evidence>
<dbReference type="PROSITE" id="PS50297">
    <property type="entry name" value="ANK_REP_REGION"/>
    <property type="match status" value="2"/>
</dbReference>
<dbReference type="InterPro" id="IPR036770">
    <property type="entry name" value="Ankyrin_rpt-contain_sf"/>
</dbReference>
<name>A0A914DPW8_9BILA</name>
<feature type="region of interest" description="Disordered" evidence="6">
    <location>
        <begin position="418"/>
        <end position="445"/>
    </location>
</feature>
<sequence length="943" mass="106081">MVSADENTDPKELLRISIQDSRIDVLRSLIGQLSKGSNFQEIIDSPLNENGTLLHYAITKNSLDGVRALLSAGANPCAKNSKDQTPFSLAQRDNIKAAFVQELHQATAQSNLGRVCQMIASGVNPDAVDAQETGNTALHYATSFGNEEIVKTLCESGASLNAQNATGDTPLHDAVKRKSEAIKMDLTRQTESEPIISYDYYTPPESAEIDESEPTFIEEENIHPPITWLETLFGSPKKGVAQNIRRSPSMESVEFDQASIISTDTAPLLSHDSYRNLGKIESWTDLLWPQPHYIKIDSNESFIRFPVDNRLKIYFDGSGDGEPRRIMQAIQTLVPYLSTIPLSVEYRGHQVDNSPLDGRVTCGIFMDEERNGGYSLNITEQGIELFANDYAGIRYGFATLIQILRIFRVGSNKRRALSRPNDLSHPPLVENGFHPHQNDDNDSSNDPLGIIPCLSIKDYPDMTIRAVFQDFSGCKILNVETVLQMVNRLSYCKISHFFVNFEVRTTDRYHLPYTNRDLFHMTQVCEELYVKLVPSLDTQTTCEVPLAMSIISKFLDDFPLSKMAHFGPNLASILIENRSELVNLQKRIPRIFLSIGEINENDHWLNSMPPFVTLCVEGKYPFHIDSFISPTINMVLKFPTTDVGFLCASPETTYKNALLATQLCTKGSTKGVMVCDFSTGCEIMPPSMSLMPECACMGASWNREIDIKRFCFLLPRITAEHFLLDGNLVSLLEQAATLGRVEHELTKYSSGNWKPMHNGDLHNHVHQTKSSFNISVFVEIILNPENIRLERLTPSIFKKSRIELQKSMRALNEARKQMPYNYELALVLAEIQLVTELMTLISKIGQALCRYGADKHGLTNGNGDVPQTPTSPMSSFFPHYGVSKLPQTIRTDLANSLLEIRKKFQHTWMCRNLAYTLPNALKIFDNLFKALLPPNLQEYEKIL</sequence>
<keyword evidence="4" id="KW-0326">Glycosidase</keyword>
<feature type="repeat" description="ANK" evidence="5">
    <location>
        <begin position="133"/>
        <end position="165"/>
    </location>
</feature>
<feature type="repeat" description="ANK" evidence="5">
    <location>
        <begin position="49"/>
        <end position="81"/>
    </location>
</feature>
<dbReference type="InterPro" id="IPR029018">
    <property type="entry name" value="Hex-like_dom2"/>
</dbReference>
<dbReference type="SUPFAM" id="SSF48403">
    <property type="entry name" value="Ankyrin repeat"/>
    <property type="match status" value="1"/>
</dbReference>
<dbReference type="AlphaFoldDB" id="A0A914DPW8"/>
<evidence type="ECO:0000256" key="3">
    <source>
        <dbReference type="ARBA" id="ARBA00023043"/>
    </source>
</evidence>
<dbReference type="PROSITE" id="PS50088">
    <property type="entry name" value="ANK_REPEAT"/>
    <property type="match status" value="2"/>
</dbReference>
<dbReference type="PANTHER" id="PTHR24171">
    <property type="entry name" value="ANKYRIN REPEAT DOMAIN-CONTAINING PROTEIN 39-RELATED"/>
    <property type="match status" value="1"/>
</dbReference>
<protein>
    <submittedName>
        <fullName evidence="9">Beta-hexosaminidase bacterial type N-terminal domain-containing protein</fullName>
    </submittedName>
</protein>
<dbReference type="GO" id="GO:0031436">
    <property type="term" value="C:BRCA1-BARD1 complex"/>
    <property type="evidence" value="ECO:0007669"/>
    <property type="project" value="TreeGrafter"/>
</dbReference>
<dbReference type="InterPro" id="IPR002110">
    <property type="entry name" value="Ankyrin_rpt"/>
</dbReference>
<evidence type="ECO:0000256" key="4">
    <source>
        <dbReference type="ARBA" id="ARBA00023295"/>
    </source>
</evidence>
<evidence type="ECO:0000259" key="7">
    <source>
        <dbReference type="Pfam" id="PF02838"/>
    </source>
</evidence>